<evidence type="ECO:0000313" key="11">
    <source>
        <dbReference type="EMBL" id="QDV30630.1"/>
    </source>
</evidence>
<keyword evidence="2 8" id="KW-0479">Metal-binding</keyword>
<gene>
    <name evidence="6 11" type="primary">hflX</name>
    <name evidence="11" type="ORF">Spb1_25640</name>
</gene>
<dbReference type="FunFam" id="3.40.50.11060:FF:000001">
    <property type="entry name" value="GTPase HflX"/>
    <property type="match status" value="1"/>
</dbReference>
<comment type="subcellular location">
    <subcellularLocation>
        <location evidence="6">Cytoplasm</location>
    </subcellularLocation>
    <text evidence="6">May associate with membranes.</text>
</comment>
<evidence type="ECO:0000313" key="12">
    <source>
        <dbReference type="Proteomes" id="UP000315349"/>
    </source>
</evidence>
<evidence type="ECO:0000256" key="9">
    <source>
        <dbReference type="SAM" id="Coils"/>
    </source>
</evidence>
<dbReference type="PIRSF" id="PIRSF006809">
    <property type="entry name" value="GTP-binding_hflX_prd"/>
    <property type="match status" value="1"/>
</dbReference>
<dbReference type="Proteomes" id="UP000315349">
    <property type="component" value="Chromosome"/>
</dbReference>
<dbReference type="EMBL" id="CP036299">
    <property type="protein sequence ID" value="QDV30630.1"/>
    <property type="molecule type" value="Genomic_DNA"/>
</dbReference>
<feature type="domain" description="Hflx-type G" evidence="10">
    <location>
        <begin position="230"/>
        <end position="396"/>
    </location>
</feature>
<dbReference type="PROSITE" id="PS51705">
    <property type="entry name" value="G_HFLX"/>
    <property type="match status" value="1"/>
</dbReference>
<comment type="similarity">
    <text evidence="6">Belongs to the TRAFAC class OBG-HflX-like GTPase superfamily. HflX GTPase family.</text>
</comment>
<protein>
    <recommendedName>
        <fullName evidence="6">GTPase HflX</fullName>
    </recommendedName>
    <alternativeName>
        <fullName evidence="6">GTP-binding protein HflX</fullName>
    </alternativeName>
</protein>
<keyword evidence="5 6" id="KW-0342">GTP-binding</keyword>
<dbReference type="InterPro" id="IPR025121">
    <property type="entry name" value="GTPase_HflX_N"/>
</dbReference>
<evidence type="ECO:0000256" key="7">
    <source>
        <dbReference type="PIRSR" id="PIRSR006809-1"/>
    </source>
</evidence>
<comment type="function">
    <text evidence="6">GTPase that associates with the 50S ribosomal subunit and may have a role during protein synthesis or ribosome biogenesis.</text>
</comment>
<dbReference type="InterPro" id="IPR027417">
    <property type="entry name" value="P-loop_NTPase"/>
</dbReference>
<name>A0A518GPT7_9PLAN</name>
<feature type="binding site" evidence="7">
    <location>
        <begin position="374"/>
        <end position="376"/>
    </location>
    <ligand>
        <name>GTP</name>
        <dbReference type="ChEBI" id="CHEBI:37565"/>
    </ligand>
</feature>
<dbReference type="HAMAP" id="MF_00900">
    <property type="entry name" value="GTPase_HflX"/>
    <property type="match status" value="1"/>
</dbReference>
<feature type="binding site" evidence="8">
    <location>
        <position position="263"/>
    </location>
    <ligand>
        <name>Mg(2+)</name>
        <dbReference type="ChEBI" id="CHEBI:18420"/>
    </ligand>
</feature>
<feature type="binding site" evidence="8">
    <location>
        <position position="243"/>
    </location>
    <ligand>
        <name>Mg(2+)</name>
        <dbReference type="ChEBI" id="CHEBI:18420"/>
    </ligand>
</feature>
<dbReference type="InterPro" id="IPR032305">
    <property type="entry name" value="GTP-bd_M"/>
</dbReference>
<dbReference type="Gene3D" id="3.40.50.11060">
    <property type="entry name" value="GTPase HflX, N-terminal domain"/>
    <property type="match status" value="1"/>
</dbReference>
<keyword evidence="3 6" id="KW-0547">Nucleotide-binding</keyword>
<keyword evidence="9" id="KW-0175">Coiled coil</keyword>
<evidence type="ECO:0000256" key="3">
    <source>
        <dbReference type="ARBA" id="ARBA00022741"/>
    </source>
</evidence>
<keyword evidence="4 8" id="KW-0460">Magnesium</keyword>
<dbReference type="Pfam" id="PF16360">
    <property type="entry name" value="GTP-bdg_M"/>
    <property type="match status" value="1"/>
</dbReference>
<dbReference type="CDD" id="cd01878">
    <property type="entry name" value="HflX"/>
    <property type="match status" value="1"/>
</dbReference>
<accession>A0A518GPT7</accession>
<evidence type="ECO:0000256" key="4">
    <source>
        <dbReference type="ARBA" id="ARBA00022842"/>
    </source>
</evidence>
<comment type="subunit">
    <text evidence="6">Monomer. Associates with the 50S ribosomal subunit.</text>
</comment>
<dbReference type="InterPro" id="IPR030394">
    <property type="entry name" value="G_HFLX_dom"/>
</dbReference>
<dbReference type="GO" id="GO:0003924">
    <property type="term" value="F:GTPase activity"/>
    <property type="evidence" value="ECO:0007669"/>
    <property type="project" value="UniProtKB-UniRule"/>
</dbReference>
<dbReference type="PANTHER" id="PTHR10229:SF0">
    <property type="entry name" value="GTP-BINDING PROTEIN 6-RELATED"/>
    <property type="match status" value="1"/>
</dbReference>
<dbReference type="GO" id="GO:0005525">
    <property type="term" value="F:GTP binding"/>
    <property type="evidence" value="ECO:0007669"/>
    <property type="project" value="UniProtKB-UniRule"/>
</dbReference>
<feature type="binding site" evidence="7">
    <location>
        <begin position="349"/>
        <end position="352"/>
    </location>
    <ligand>
        <name>GTP</name>
        <dbReference type="ChEBI" id="CHEBI:37565"/>
    </ligand>
</feature>
<dbReference type="SUPFAM" id="SSF52540">
    <property type="entry name" value="P-loop containing nucleoside triphosphate hydrolases"/>
    <property type="match status" value="1"/>
</dbReference>
<dbReference type="NCBIfam" id="TIGR03156">
    <property type="entry name" value="GTP_HflX"/>
    <property type="match status" value="1"/>
</dbReference>
<keyword evidence="12" id="KW-1185">Reference proteome</keyword>
<evidence type="ECO:0000256" key="2">
    <source>
        <dbReference type="ARBA" id="ARBA00022723"/>
    </source>
</evidence>
<organism evidence="11 12">
    <name type="scientific">Planctopirus ephydatiae</name>
    <dbReference type="NCBI Taxonomy" id="2528019"/>
    <lineage>
        <taxon>Bacteria</taxon>
        <taxon>Pseudomonadati</taxon>
        <taxon>Planctomycetota</taxon>
        <taxon>Planctomycetia</taxon>
        <taxon>Planctomycetales</taxon>
        <taxon>Planctomycetaceae</taxon>
        <taxon>Planctopirus</taxon>
    </lineage>
</organism>
<feature type="coiled-coil region" evidence="9">
    <location>
        <begin position="198"/>
        <end position="225"/>
    </location>
</feature>
<dbReference type="PANTHER" id="PTHR10229">
    <property type="entry name" value="GTP-BINDING PROTEIN HFLX"/>
    <property type="match status" value="1"/>
</dbReference>
<comment type="cofactor">
    <cofactor evidence="8">
        <name>Mg(2+)</name>
        <dbReference type="ChEBI" id="CHEBI:18420"/>
    </cofactor>
</comment>
<keyword evidence="1 6" id="KW-0963">Cytoplasm</keyword>
<feature type="binding site" evidence="7">
    <location>
        <begin position="236"/>
        <end position="243"/>
    </location>
    <ligand>
        <name>GTP</name>
        <dbReference type="ChEBI" id="CHEBI:37565"/>
    </ligand>
</feature>
<dbReference type="Gene3D" id="6.10.250.2860">
    <property type="match status" value="1"/>
</dbReference>
<evidence type="ECO:0000256" key="5">
    <source>
        <dbReference type="ARBA" id="ARBA00023134"/>
    </source>
</evidence>
<dbReference type="InterPro" id="IPR006073">
    <property type="entry name" value="GTP-bd"/>
</dbReference>
<feature type="binding site" evidence="7">
    <location>
        <begin position="283"/>
        <end position="286"/>
    </location>
    <ligand>
        <name>GTP</name>
        <dbReference type="ChEBI" id="CHEBI:37565"/>
    </ligand>
</feature>
<dbReference type="InterPro" id="IPR016496">
    <property type="entry name" value="GTPase_HflX"/>
</dbReference>
<dbReference type="KEGG" id="peh:Spb1_25640"/>
<evidence type="ECO:0000256" key="6">
    <source>
        <dbReference type="HAMAP-Rule" id="MF_00900"/>
    </source>
</evidence>
<dbReference type="PRINTS" id="PR00326">
    <property type="entry name" value="GTP1OBG"/>
</dbReference>
<dbReference type="Pfam" id="PF13167">
    <property type="entry name" value="GTP-bdg_N"/>
    <property type="match status" value="1"/>
</dbReference>
<dbReference type="GO" id="GO:0046872">
    <property type="term" value="F:metal ion binding"/>
    <property type="evidence" value="ECO:0007669"/>
    <property type="project" value="UniProtKB-KW"/>
</dbReference>
<dbReference type="OrthoDB" id="9812272at2"/>
<dbReference type="InterPro" id="IPR042108">
    <property type="entry name" value="GTPase_HflX_N_sf"/>
</dbReference>
<dbReference type="Pfam" id="PF01926">
    <property type="entry name" value="MMR_HSR1"/>
    <property type="match status" value="1"/>
</dbReference>
<evidence type="ECO:0000256" key="1">
    <source>
        <dbReference type="ARBA" id="ARBA00022490"/>
    </source>
</evidence>
<reference evidence="11 12" key="1">
    <citation type="submission" date="2019-02" db="EMBL/GenBank/DDBJ databases">
        <title>Deep-cultivation of Planctomycetes and their phenomic and genomic characterization uncovers novel biology.</title>
        <authorList>
            <person name="Wiegand S."/>
            <person name="Jogler M."/>
            <person name="Boedeker C."/>
            <person name="Pinto D."/>
            <person name="Vollmers J."/>
            <person name="Rivas-Marin E."/>
            <person name="Kohn T."/>
            <person name="Peeters S.H."/>
            <person name="Heuer A."/>
            <person name="Rast P."/>
            <person name="Oberbeckmann S."/>
            <person name="Bunk B."/>
            <person name="Jeske O."/>
            <person name="Meyerdierks A."/>
            <person name="Storesund J.E."/>
            <person name="Kallscheuer N."/>
            <person name="Luecker S."/>
            <person name="Lage O.M."/>
            <person name="Pohl T."/>
            <person name="Merkel B.J."/>
            <person name="Hornburger P."/>
            <person name="Mueller R.-W."/>
            <person name="Bruemmer F."/>
            <person name="Labrenz M."/>
            <person name="Spormann A.M."/>
            <person name="Op den Camp H."/>
            <person name="Overmann J."/>
            <person name="Amann R."/>
            <person name="Jetten M.S.M."/>
            <person name="Mascher T."/>
            <person name="Medema M.H."/>
            <person name="Devos D.P."/>
            <person name="Kaster A.-K."/>
            <person name="Ovreas L."/>
            <person name="Rohde M."/>
            <person name="Galperin M.Y."/>
            <person name="Jogler C."/>
        </authorList>
    </citation>
    <scope>NUCLEOTIDE SEQUENCE [LARGE SCALE GENOMIC DNA]</scope>
    <source>
        <strain evidence="11 12">Spb1</strain>
    </source>
</reference>
<dbReference type="GO" id="GO:0005737">
    <property type="term" value="C:cytoplasm"/>
    <property type="evidence" value="ECO:0007669"/>
    <property type="project" value="UniProtKB-SubCell"/>
</dbReference>
<sequence length="464" mass="51843">MTGQHVCYVSLKINASDLSLPALDEPLNQPLRNDLQTINKTAVLVAVCLNDNKRSRENVLDELKGLVKTAGVKVVGELVQFRQMVHPGTCLGPGKIEELKLILEETRAELVIFDNNLTPGQGRRLEEETGRVIVDRSELILDIFATHARTAEARLQVELAQLQYNRTRLKRLWTHLERIDGGIGASRGPGEKQIETDRRLIDQRISELQSSLKEVEQRRERMVKQRRDHALVSLVGYTNAGKSTLMRALTGEEVYIADQLFATLDTKTRLWKIPGWGDALLSDTVGFVRDLPHSLVASFKSTLEEARHADLLLHVVDASNPEAEAQVATVEAVLEEIGVELKNFILVLNKADQVPDRMALDLLRARYEWSVSISARTGDGLDRLAQLVVDRLGDGLESVTVSTGIEDGKLLGWLSEHATIIDTHYSETTATFRCRISRSMLPRLRQRGTILEDHHDQSSLEAVG</sequence>
<evidence type="ECO:0000259" key="10">
    <source>
        <dbReference type="PROSITE" id="PS51705"/>
    </source>
</evidence>
<dbReference type="Gene3D" id="3.40.50.300">
    <property type="entry name" value="P-loop containing nucleotide triphosphate hydrolases"/>
    <property type="match status" value="1"/>
</dbReference>
<feature type="binding site" evidence="7">
    <location>
        <begin position="261"/>
        <end position="265"/>
    </location>
    <ligand>
        <name>GTP</name>
        <dbReference type="ChEBI" id="CHEBI:37565"/>
    </ligand>
</feature>
<evidence type="ECO:0000256" key="8">
    <source>
        <dbReference type="PIRSR" id="PIRSR006809-2"/>
    </source>
</evidence>
<dbReference type="GO" id="GO:0043022">
    <property type="term" value="F:ribosome binding"/>
    <property type="evidence" value="ECO:0007669"/>
    <property type="project" value="TreeGrafter"/>
</dbReference>
<dbReference type="AlphaFoldDB" id="A0A518GPT7"/>
<proteinExistence type="inferred from homology"/>